<reference evidence="1 2" key="1">
    <citation type="submission" date="2018-12" db="EMBL/GenBank/DDBJ databases">
        <title>Hymenobacter gummosus sp. nov., isolated from a spring.</title>
        <authorList>
            <person name="Nie L."/>
        </authorList>
    </citation>
    <scope>NUCLEOTIDE SEQUENCE [LARGE SCALE GENOMIC DNA]</scope>
    <source>
        <strain evidence="1 2">KCTC 52166</strain>
    </source>
</reference>
<evidence type="ECO:0000313" key="1">
    <source>
        <dbReference type="EMBL" id="RTQ45676.1"/>
    </source>
</evidence>
<dbReference type="EMBL" id="RXOF01000019">
    <property type="protein sequence ID" value="RTQ45676.1"/>
    <property type="molecule type" value="Genomic_DNA"/>
</dbReference>
<comment type="caution">
    <text evidence="1">The sequence shown here is derived from an EMBL/GenBank/DDBJ whole genome shotgun (WGS) entry which is preliminary data.</text>
</comment>
<name>A0A431TWA4_9BACT</name>
<dbReference type="Proteomes" id="UP000282184">
    <property type="component" value="Unassembled WGS sequence"/>
</dbReference>
<dbReference type="AlphaFoldDB" id="A0A431TWA4"/>
<protein>
    <recommendedName>
        <fullName evidence="3">STAS/SEC14 domain-containing protein</fullName>
    </recommendedName>
</protein>
<dbReference type="RefSeq" id="WP_126695873.1">
    <property type="nucleotide sequence ID" value="NZ_RXOF01000019.1"/>
</dbReference>
<proteinExistence type="predicted"/>
<sequence>MPAFHHYYSNPLGSISYDLLGFVCLTWTDAAIEPDLMQSLYAHTLQALKHYDTCRLLTDQRRRPLPEHEQGWIVEQWIPAALAQCIHSHCAILESPDAGSWLAARAVSTGSTGPLHFAYFQQEEDARQWLYQA</sequence>
<evidence type="ECO:0000313" key="2">
    <source>
        <dbReference type="Proteomes" id="UP000282184"/>
    </source>
</evidence>
<gene>
    <name evidence="1" type="ORF">EJV47_24635</name>
</gene>
<evidence type="ECO:0008006" key="3">
    <source>
        <dbReference type="Google" id="ProtNLM"/>
    </source>
</evidence>
<accession>A0A431TWA4</accession>
<dbReference type="OrthoDB" id="881824at2"/>
<organism evidence="1 2">
    <name type="scientific">Hymenobacter gummosus</name>
    <dbReference type="NCBI Taxonomy" id="1776032"/>
    <lineage>
        <taxon>Bacteria</taxon>
        <taxon>Pseudomonadati</taxon>
        <taxon>Bacteroidota</taxon>
        <taxon>Cytophagia</taxon>
        <taxon>Cytophagales</taxon>
        <taxon>Hymenobacteraceae</taxon>
        <taxon>Hymenobacter</taxon>
    </lineage>
</organism>
<keyword evidence="2" id="KW-1185">Reference proteome</keyword>